<evidence type="ECO:0000313" key="1">
    <source>
        <dbReference type="EMBL" id="MET8435119.1"/>
    </source>
</evidence>
<protein>
    <submittedName>
        <fullName evidence="1">Uncharacterized protein</fullName>
    </submittedName>
</protein>
<accession>A0ABV2UDJ1</accession>
<name>A0ABV2UDJ1_9ACTN</name>
<dbReference type="RefSeq" id="WP_356499290.1">
    <property type="nucleotide sequence ID" value="NZ_JBEXIP010000015.1"/>
</dbReference>
<keyword evidence="2" id="KW-1185">Reference proteome</keyword>
<reference evidence="1 2" key="1">
    <citation type="submission" date="2024-06" db="EMBL/GenBank/DDBJ databases">
        <title>The Natural Products Discovery Center: Release of the First 8490 Sequenced Strains for Exploring Actinobacteria Biosynthetic Diversity.</title>
        <authorList>
            <person name="Kalkreuter E."/>
            <person name="Kautsar S.A."/>
            <person name="Yang D."/>
            <person name="Bader C.D."/>
            <person name="Teijaro C.N."/>
            <person name="Fluegel L."/>
            <person name="Davis C.M."/>
            <person name="Simpson J.R."/>
            <person name="Lauterbach L."/>
            <person name="Steele A.D."/>
            <person name="Gui C."/>
            <person name="Meng S."/>
            <person name="Li G."/>
            <person name="Viehrig K."/>
            <person name="Ye F."/>
            <person name="Su P."/>
            <person name="Kiefer A.F."/>
            <person name="Nichols A."/>
            <person name="Cepeda A.J."/>
            <person name="Yan W."/>
            <person name="Fan B."/>
            <person name="Jiang Y."/>
            <person name="Adhikari A."/>
            <person name="Zheng C.-J."/>
            <person name="Schuster L."/>
            <person name="Cowan T.M."/>
            <person name="Smanski M.J."/>
            <person name="Chevrette M.G."/>
            <person name="De Carvalho L.P.S."/>
            <person name="Shen B."/>
        </authorList>
    </citation>
    <scope>NUCLEOTIDE SEQUENCE [LARGE SCALE GENOMIC DNA]</scope>
    <source>
        <strain evidence="1 2">NPDC005137</strain>
    </source>
</reference>
<evidence type="ECO:0000313" key="2">
    <source>
        <dbReference type="Proteomes" id="UP001550044"/>
    </source>
</evidence>
<sequence length="44" mass="4513">MAGTTAFLWVLLGGCGVAVATSISQARADIARIPGRGRESARQP</sequence>
<organism evidence="1 2">
    <name type="scientific">Streptomyces sp. 900116325</name>
    <dbReference type="NCBI Taxonomy" id="3154295"/>
    <lineage>
        <taxon>Bacteria</taxon>
        <taxon>Bacillati</taxon>
        <taxon>Actinomycetota</taxon>
        <taxon>Actinomycetes</taxon>
        <taxon>Kitasatosporales</taxon>
        <taxon>Streptomycetaceae</taxon>
        <taxon>Streptomyces</taxon>
    </lineage>
</organism>
<proteinExistence type="predicted"/>
<gene>
    <name evidence="1" type="ORF">ABZV61_20445</name>
</gene>
<comment type="caution">
    <text evidence="1">The sequence shown here is derived from an EMBL/GenBank/DDBJ whole genome shotgun (WGS) entry which is preliminary data.</text>
</comment>
<dbReference type="EMBL" id="JBEXIP010000015">
    <property type="protein sequence ID" value="MET8435119.1"/>
    <property type="molecule type" value="Genomic_DNA"/>
</dbReference>
<dbReference type="Proteomes" id="UP001550044">
    <property type="component" value="Unassembled WGS sequence"/>
</dbReference>